<reference evidence="6" key="1">
    <citation type="submission" date="2021-04" db="EMBL/GenBank/DDBJ databases">
        <title>Phylogenetic analysis of Acidobacteriaceae.</title>
        <authorList>
            <person name="Qiu L."/>
            <person name="Zhang Q."/>
        </authorList>
    </citation>
    <scope>NUCLEOTIDE SEQUENCE</scope>
    <source>
        <strain evidence="6">DSM 25168</strain>
    </source>
</reference>
<dbReference type="InterPro" id="IPR036909">
    <property type="entry name" value="Cyt_c-like_dom_sf"/>
</dbReference>
<evidence type="ECO:0000259" key="5">
    <source>
        <dbReference type="PROSITE" id="PS51007"/>
    </source>
</evidence>
<accession>A0A9J7BHJ7</accession>
<keyword evidence="1 4" id="KW-0349">Heme</keyword>
<evidence type="ECO:0000313" key="6">
    <source>
        <dbReference type="EMBL" id="UWZ82264.1"/>
    </source>
</evidence>
<keyword evidence="2 4" id="KW-0479">Metal-binding</keyword>
<name>A0A9J7BHJ7_9BACT</name>
<dbReference type="AlphaFoldDB" id="A0A9J7BHJ7"/>
<dbReference type="InterPro" id="IPR009056">
    <property type="entry name" value="Cyt_c-like_dom"/>
</dbReference>
<dbReference type="RefSeq" id="WP_260791420.1">
    <property type="nucleotide sequence ID" value="NZ_CP093313.1"/>
</dbReference>
<gene>
    <name evidence="6" type="ORF">MOP44_16975</name>
</gene>
<protein>
    <submittedName>
        <fullName evidence="6">C-type cytochrome</fullName>
    </submittedName>
</protein>
<dbReference type="SUPFAM" id="SSF46626">
    <property type="entry name" value="Cytochrome c"/>
    <property type="match status" value="1"/>
</dbReference>
<evidence type="ECO:0000256" key="1">
    <source>
        <dbReference type="ARBA" id="ARBA00022617"/>
    </source>
</evidence>
<evidence type="ECO:0000313" key="7">
    <source>
        <dbReference type="Proteomes" id="UP001059380"/>
    </source>
</evidence>
<evidence type="ECO:0000256" key="4">
    <source>
        <dbReference type="PROSITE-ProRule" id="PRU00433"/>
    </source>
</evidence>
<evidence type="ECO:0000256" key="2">
    <source>
        <dbReference type="ARBA" id="ARBA00022723"/>
    </source>
</evidence>
<dbReference type="EMBL" id="CP093313">
    <property type="protein sequence ID" value="UWZ82264.1"/>
    <property type="molecule type" value="Genomic_DNA"/>
</dbReference>
<evidence type="ECO:0000256" key="3">
    <source>
        <dbReference type="ARBA" id="ARBA00023004"/>
    </source>
</evidence>
<dbReference type="Gene3D" id="1.10.760.10">
    <property type="entry name" value="Cytochrome c-like domain"/>
    <property type="match status" value="1"/>
</dbReference>
<dbReference type="GO" id="GO:0009055">
    <property type="term" value="F:electron transfer activity"/>
    <property type="evidence" value="ECO:0007669"/>
    <property type="project" value="InterPro"/>
</dbReference>
<keyword evidence="7" id="KW-1185">Reference proteome</keyword>
<dbReference type="GO" id="GO:0020037">
    <property type="term" value="F:heme binding"/>
    <property type="evidence" value="ECO:0007669"/>
    <property type="project" value="InterPro"/>
</dbReference>
<dbReference type="GO" id="GO:0046872">
    <property type="term" value="F:metal ion binding"/>
    <property type="evidence" value="ECO:0007669"/>
    <property type="project" value="UniProtKB-KW"/>
</dbReference>
<dbReference type="Proteomes" id="UP001059380">
    <property type="component" value="Chromosome"/>
</dbReference>
<sequence>MWSAKHHVLVGNKKQKNPIATTPESIADGKEAFGHFCAACHGLDGQNTGVPFASRMSPPVPLLSSKEVQAYTDGQLKWVIDNGIWPSGMPGSKGILSDDEIWSIVVYLRHLPPAGSLGEPEMYSH</sequence>
<feature type="domain" description="Cytochrome c" evidence="5">
    <location>
        <begin position="24"/>
        <end position="112"/>
    </location>
</feature>
<keyword evidence="3 4" id="KW-0408">Iron</keyword>
<organism evidence="6 7">
    <name type="scientific">Occallatibacter riparius</name>
    <dbReference type="NCBI Taxonomy" id="1002689"/>
    <lineage>
        <taxon>Bacteria</taxon>
        <taxon>Pseudomonadati</taxon>
        <taxon>Acidobacteriota</taxon>
        <taxon>Terriglobia</taxon>
        <taxon>Terriglobales</taxon>
        <taxon>Acidobacteriaceae</taxon>
        <taxon>Occallatibacter</taxon>
    </lineage>
</organism>
<proteinExistence type="predicted"/>
<dbReference type="Pfam" id="PF13442">
    <property type="entry name" value="Cytochrome_CBB3"/>
    <property type="match status" value="1"/>
</dbReference>
<dbReference type="KEGG" id="orp:MOP44_16975"/>
<dbReference type="PROSITE" id="PS51007">
    <property type="entry name" value="CYTC"/>
    <property type="match status" value="1"/>
</dbReference>